<dbReference type="AlphaFoldDB" id="A0A916RBA6"/>
<evidence type="ECO:0000313" key="3">
    <source>
        <dbReference type="Proteomes" id="UP000596977"/>
    </source>
</evidence>
<dbReference type="Pfam" id="PF03995">
    <property type="entry name" value="Inhibitor_I36"/>
    <property type="match status" value="1"/>
</dbReference>
<gene>
    <name evidence="2" type="ORF">GCM10011499_16900</name>
</gene>
<evidence type="ECO:0000313" key="2">
    <source>
        <dbReference type="EMBL" id="GGA47694.1"/>
    </source>
</evidence>
<dbReference type="Proteomes" id="UP000596977">
    <property type="component" value="Unassembled WGS sequence"/>
</dbReference>
<keyword evidence="3" id="KW-1185">Reference proteome</keyword>
<feature type="domain" description="SH3b" evidence="1">
    <location>
        <begin position="42"/>
        <end position="107"/>
    </location>
</feature>
<dbReference type="InterPro" id="IPR003646">
    <property type="entry name" value="SH3-like_bac-type"/>
</dbReference>
<dbReference type="EMBL" id="BMKB01000002">
    <property type="protein sequence ID" value="GGA47694.1"/>
    <property type="molecule type" value="Genomic_DNA"/>
</dbReference>
<sequence length="226" mass="25091">MIFAVSEQRVGDAAIGNEAMIKRILSLVASGVILMLAMPVTANAQEMYATTTVNLRTGPGTNYAILGALRPNEIVTALRCNATNTWCEVTSRVQRGWVSARYLAPLSDSTRPTFPVRPQPLPVPQPVRPPVPPRPGITLPVEPQVCFYDDYNYEGREMCAGANDYARTLTRLWDDSIRSARLDRGVEVMVCTEAYLRGRCETIDRSIRDFGQFADDISSYRVTATR</sequence>
<dbReference type="InterPro" id="IPR011024">
    <property type="entry name" value="G_crystallin-like"/>
</dbReference>
<dbReference type="Gene3D" id="2.30.30.40">
    <property type="entry name" value="SH3 Domains"/>
    <property type="match status" value="1"/>
</dbReference>
<dbReference type="Gene3D" id="2.60.20.10">
    <property type="entry name" value="Crystallins"/>
    <property type="match status" value="1"/>
</dbReference>
<protein>
    <recommendedName>
        <fullName evidence="1">SH3b domain-containing protein</fullName>
    </recommendedName>
</protein>
<comment type="caution">
    <text evidence="2">The sequence shown here is derived from an EMBL/GenBank/DDBJ whole genome shotgun (WGS) entry which is preliminary data.</text>
</comment>
<dbReference type="SUPFAM" id="SSF49695">
    <property type="entry name" value="gamma-Crystallin-like"/>
    <property type="match status" value="1"/>
</dbReference>
<evidence type="ECO:0000259" key="1">
    <source>
        <dbReference type="PROSITE" id="PS51781"/>
    </source>
</evidence>
<accession>A0A916RBA6</accession>
<reference evidence="2 3" key="1">
    <citation type="journal article" date="2014" name="Int. J. Syst. Evol. Microbiol.">
        <title>Complete genome sequence of Corynebacterium casei LMG S-19264T (=DSM 44701T), isolated from a smear-ripened cheese.</title>
        <authorList>
            <consortium name="US DOE Joint Genome Institute (JGI-PGF)"/>
            <person name="Walter F."/>
            <person name="Albersmeier A."/>
            <person name="Kalinowski J."/>
            <person name="Ruckert C."/>
        </authorList>
    </citation>
    <scope>NUCLEOTIDE SEQUENCE [LARGE SCALE GENOMIC DNA]</scope>
    <source>
        <strain evidence="2 3">CGMCC 1.15896</strain>
    </source>
</reference>
<dbReference type="PROSITE" id="PS51781">
    <property type="entry name" value="SH3B"/>
    <property type="match status" value="1"/>
</dbReference>
<dbReference type="InterPro" id="IPR036028">
    <property type="entry name" value="SH3-like_dom_sf"/>
</dbReference>
<organism evidence="2 3">
    <name type="scientific">Pelagibacterium lentulum</name>
    <dbReference type="NCBI Taxonomy" id="2029865"/>
    <lineage>
        <taxon>Bacteria</taxon>
        <taxon>Pseudomonadati</taxon>
        <taxon>Pseudomonadota</taxon>
        <taxon>Alphaproteobacteria</taxon>
        <taxon>Hyphomicrobiales</taxon>
        <taxon>Devosiaceae</taxon>
        <taxon>Pelagibacterium</taxon>
    </lineage>
</organism>
<dbReference type="SUPFAM" id="SSF50044">
    <property type="entry name" value="SH3-domain"/>
    <property type="match status" value="1"/>
</dbReference>
<proteinExistence type="predicted"/>
<name>A0A916RBA6_9HYPH</name>
<dbReference type="Pfam" id="PF08239">
    <property type="entry name" value="SH3_3"/>
    <property type="match status" value="1"/>
</dbReference>